<organism evidence="7 8">
    <name type="scientific">Brachyspira pilosicoli P43/6/78</name>
    <dbReference type="NCBI Taxonomy" id="1042417"/>
    <lineage>
        <taxon>Bacteria</taxon>
        <taxon>Pseudomonadati</taxon>
        <taxon>Spirochaetota</taxon>
        <taxon>Spirochaetia</taxon>
        <taxon>Brachyspirales</taxon>
        <taxon>Brachyspiraceae</taxon>
        <taxon>Brachyspira</taxon>
    </lineage>
</organism>
<feature type="transmembrane region" description="Helical" evidence="6">
    <location>
        <begin position="6"/>
        <end position="24"/>
    </location>
</feature>
<dbReference type="Pfam" id="PF04011">
    <property type="entry name" value="LemA"/>
    <property type="match status" value="1"/>
</dbReference>
<dbReference type="InterPro" id="IPR007156">
    <property type="entry name" value="MamQ_LemA"/>
</dbReference>
<accession>A0A3B6VNW7</accession>
<keyword evidence="3 6" id="KW-0812">Transmembrane</keyword>
<evidence type="ECO:0000256" key="3">
    <source>
        <dbReference type="ARBA" id="ARBA00022692"/>
    </source>
</evidence>
<comment type="similarity">
    <text evidence="2">Belongs to the LemA family.</text>
</comment>
<dbReference type="RefSeq" id="WP_015274940.1">
    <property type="nucleotide sequence ID" value="NC_019908.1"/>
</dbReference>
<dbReference type="Proteomes" id="UP000010793">
    <property type="component" value="Chromosome"/>
</dbReference>
<protein>
    <submittedName>
        <fullName evidence="7">LemA family protein</fullName>
    </submittedName>
</protein>
<evidence type="ECO:0000256" key="4">
    <source>
        <dbReference type="ARBA" id="ARBA00022989"/>
    </source>
</evidence>
<dbReference type="EMBL" id="CP002873">
    <property type="protein sequence ID" value="AGA67440.1"/>
    <property type="molecule type" value="Genomic_DNA"/>
</dbReference>
<proteinExistence type="inferred from homology"/>
<dbReference type="InterPro" id="IPR023353">
    <property type="entry name" value="LemA-like_dom_sf"/>
</dbReference>
<dbReference type="KEGG" id="bpip:BPP43_11450"/>
<dbReference type="GO" id="GO:0016020">
    <property type="term" value="C:membrane"/>
    <property type="evidence" value="ECO:0007669"/>
    <property type="project" value="UniProtKB-SubCell"/>
</dbReference>
<name>A0A3B6VNW7_BRAPL</name>
<evidence type="ECO:0000313" key="7">
    <source>
        <dbReference type="EMBL" id="AGA67440.1"/>
    </source>
</evidence>
<evidence type="ECO:0000256" key="6">
    <source>
        <dbReference type="SAM" id="Phobius"/>
    </source>
</evidence>
<dbReference type="SUPFAM" id="SSF140478">
    <property type="entry name" value="LemA-like"/>
    <property type="match status" value="1"/>
</dbReference>
<keyword evidence="5 6" id="KW-0472">Membrane</keyword>
<sequence length="202" mass="23320">MKGSIVAIIFVIVNVVAISIFMIVTTTSIKKSILTEEKLSREYLNNILDIYSKKRAASIQYYNAVSKIPRLDAYTISSLSNYITRLSKIDIDDKLIEKPLTFQEFQYIQARIQENINKIDYTARNYPVLRTNQFYMEALRTMRPIIQEERKAIEAYNTHVNEYNRLSTMPPSNIVAGIMGKFPFLAFETGTNIISQTAHIFQ</sequence>
<evidence type="ECO:0000313" key="8">
    <source>
        <dbReference type="Proteomes" id="UP000010793"/>
    </source>
</evidence>
<gene>
    <name evidence="7" type="ORF">BPP43_11450</name>
</gene>
<keyword evidence="4 6" id="KW-1133">Transmembrane helix</keyword>
<keyword evidence="8" id="KW-1185">Reference proteome</keyword>
<reference evidence="7 8" key="1">
    <citation type="journal article" date="2013" name="Genome Announc.">
        <title>Complete Genome Sequence of the Porcine Strain Brachyspira pilosicoli P43/6/78(T.).</title>
        <authorList>
            <person name="Lin C."/>
            <person name="den Bakker H.C."/>
            <person name="Suzuki H."/>
            <person name="Lefebure T."/>
            <person name="Ponnala L."/>
            <person name="Sun Q."/>
            <person name="Stanhope M.J."/>
            <person name="Wiedmann M."/>
            <person name="Duhamel G.E."/>
        </authorList>
    </citation>
    <scope>NUCLEOTIDE SEQUENCE [LARGE SCALE GENOMIC DNA]</scope>
    <source>
        <strain evidence="7 8">P43/6/78</strain>
    </source>
</reference>
<dbReference type="Gene3D" id="1.20.1440.20">
    <property type="entry name" value="LemA-like domain"/>
    <property type="match status" value="1"/>
</dbReference>
<dbReference type="AlphaFoldDB" id="A0A3B6VNW7"/>
<evidence type="ECO:0000256" key="2">
    <source>
        <dbReference type="ARBA" id="ARBA00008854"/>
    </source>
</evidence>
<evidence type="ECO:0000256" key="5">
    <source>
        <dbReference type="ARBA" id="ARBA00023136"/>
    </source>
</evidence>
<comment type="subcellular location">
    <subcellularLocation>
        <location evidence="1">Membrane</location>
        <topology evidence="1">Single-pass membrane protein</topology>
    </subcellularLocation>
</comment>
<evidence type="ECO:0000256" key="1">
    <source>
        <dbReference type="ARBA" id="ARBA00004167"/>
    </source>
</evidence>